<protein>
    <submittedName>
        <fullName evidence="1">YOR114W</fullName>
    </submittedName>
</protein>
<proteinExistence type="predicted"/>
<organism evidence="1 2">
    <name type="scientific">Kluyveromyces marxianus</name>
    <name type="common">Yeast</name>
    <name type="synonym">Candida kefyr</name>
    <dbReference type="NCBI Taxonomy" id="4911"/>
    <lineage>
        <taxon>Eukaryota</taxon>
        <taxon>Fungi</taxon>
        <taxon>Dikarya</taxon>
        <taxon>Ascomycota</taxon>
        <taxon>Saccharomycotina</taxon>
        <taxon>Saccharomycetes</taxon>
        <taxon>Saccharomycetales</taxon>
        <taxon>Saccharomycetaceae</taxon>
        <taxon>Kluyveromyces</taxon>
    </lineage>
</organism>
<keyword evidence="2" id="KW-1185">Reference proteome</keyword>
<dbReference type="SUPFAM" id="SSF47095">
    <property type="entry name" value="HMG-box"/>
    <property type="match status" value="1"/>
</dbReference>
<gene>
    <name evidence="1" type="primary">DP134</name>
    <name evidence="1" type="ORF">FIM1_4058</name>
</gene>
<dbReference type="EMBL" id="CP015059">
    <property type="protein sequence ID" value="QGN17326.1"/>
    <property type="molecule type" value="Genomic_DNA"/>
</dbReference>
<dbReference type="InterPro" id="IPR036910">
    <property type="entry name" value="HMG_box_dom_sf"/>
</dbReference>
<reference evidence="1 2" key="1">
    <citation type="submission" date="2016-03" db="EMBL/GenBank/DDBJ databases">
        <title>How can Kluyveromyces marxianus grow so fast - potential evolutionary course in Saccharomyces Complex revealed by comparative genomics.</title>
        <authorList>
            <person name="Mo W."/>
            <person name="Lu W."/>
            <person name="Yang X."/>
            <person name="Qi J."/>
            <person name="Lv H."/>
        </authorList>
    </citation>
    <scope>NUCLEOTIDE SEQUENCE [LARGE SCALE GENOMIC DNA]</scope>
    <source>
        <strain evidence="1 2">FIM1</strain>
    </source>
</reference>
<evidence type="ECO:0000313" key="1">
    <source>
        <dbReference type="EMBL" id="QGN17326.1"/>
    </source>
</evidence>
<name>A0ABX6F0F8_KLUMA</name>
<accession>A0ABX6F0F8</accession>
<evidence type="ECO:0000313" key="2">
    <source>
        <dbReference type="Proteomes" id="UP000422736"/>
    </source>
</evidence>
<dbReference type="Proteomes" id="UP000422736">
    <property type="component" value="Chromosome 6"/>
</dbReference>
<sequence length="277" mass="33277">MLKLFPTLTLPARFSVLQVSNKKSFQKLDQRPLDVFQYYLQLQIDQLNVYGDVGDLKHNISFVKRIKNEWKSLSLTKKRVYHTLFFKFSAVDFNKLRNEELARYLTIPRPITSSYLLFRKRFKVRFYQMLEPKERCSQGSASSLDQRYQPTTYLAKNKPLVRIQPRQPYPNNSTAFNAHFRYQEMCKSCKEEWRKSVTEEEKQLLHEEVQRRKRLFDLRMQVERKELRTLTKLLDESVSEESFKTLSHSLSYHNLERKKVLDNGLLIPFLHMSHKKD</sequence>